<proteinExistence type="predicted"/>
<comment type="caution">
    <text evidence="2">The sequence shown here is derived from an EMBL/GenBank/DDBJ whole genome shotgun (WGS) entry which is preliminary data.</text>
</comment>
<evidence type="ECO:0000256" key="1">
    <source>
        <dbReference type="SAM" id="MobiDB-lite"/>
    </source>
</evidence>
<feature type="compositionally biased region" description="Polar residues" evidence="1">
    <location>
        <begin position="89"/>
        <end position="100"/>
    </location>
</feature>
<feature type="compositionally biased region" description="Polar residues" evidence="1">
    <location>
        <begin position="63"/>
        <end position="82"/>
    </location>
</feature>
<evidence type="ECO:0000313" key="3">
    <source>
        <dbReference type="Proteomes" id="UP001341840"/>
    </source>
</evidence>
<organism evidence="2 3">
    <name type="scientific">Stylosanthes scabra</name>
    <dbReference type="NCBI Taxonomy" id="79078"/>
    <lineage>
        <taxon>Eukaryota</taxon>
        <taxon>Viridiplantae</taxon>
        <taxon>Streptophyta</taxon>
        <taxon>Embryophyta</taxon>
        <taxon>Tracheophyta</taxon>
        <taxon>Spermatophyta</taxon>
        <taxon>Magnoliopsida</taxon>
        <taxon>eudicotyledons</taxon>
        <taxon>Gunneridae</taxon>
        <taxon>Pentapetalae</taxon>
        <taxon>rosids</taxon>
        <taxon>fabids</taxon>
        <taxon>Fabales</taxon>
        <taxon>Fabaceae</taxon>
        <taxon>Papilionoideae</taxon>
        <taxon>50 kb inversion clade</taxon>
        <taxon>dalbergioids sensu lato</taxon>
        <taxon>Dalbergieae</taxon>
        <taxon>Pterocarpus clade</taxon>
        <taxon>Stylosanthes</taxon>
    </lineage>
</organism>
<feature type="region of interest" description="Disordered" evidence="1">
    <location>
        <begin position="61"/>
        <end position="107"/>
    </location>
</feature>
<reference evidence="2 3" key="1">
    <citation type="journal article" date="2023" name="Plants (Basel)">
        <title>Bridging the Gap: Combining Genomics and Transcriptomics Approaches to Understand Stylosanthes scabra, an Orphan Legume from the Brazilian Caatinga.</title>
        <authorList>
            <person name="Ferreira-Neto J.R.C."/>
            <person name="da Silva M.D."/>
            <person name="Binneck E."/>
            <person name="de Melo N.F."/>
            <person name="da Silva R.H."/>
            <person name="de Melo A.L.T.M."/>
            <person name="Pandolfi V."/>
            <person name="Bustamante F.O."/>
            <person name="Brasileiro-Vidal A.C."/>
            <person name="Benko-Iseppon A.M."/>
        </authorList>
    </citation>
    <scope>NUCLEOTIDE SEQUENCE [LARGE SCALE GENOMIC DNA]</scope>
    <source>
        <tissue evidence="2">Leaves</tissue>
    </source>
</reference>
<feature type="region of interest" description="Disordered" evidence="1">
    <location>
        <begin position="1"/>
        <end position="43"/>
    </location>
</feature>
<dbReference type="Proteomes" id="UP001341840">
    <property type="component" value="Unassembled WGS sequence"/>
</dbReference>
<sequence length="107" mass="11539">MAKELRMILPCLRTSKDSEQPSTPGTNPPRPGTRIAHSEPTISDPRLGVLLHVELSKQPRLGVSNTRLGVPSSSLMESSSFQRPRVQPVTPSVPCSASLDSKQRLGA</sequence>
<evidence type="ECO:0000313" key="2">
    <source>
        <dbReference type="EMBL" id="MED6162844.1"/>
    </source>
</evidence>
<name>A0ABU6UP06_9FABA</name>
<dbReference type="EMBL" id="JASCZI010121749">
    <property type="protein sequence ID" value="MED6162844.1"/>
    <property type="molecule type" value="Genomic_DNA"/>
</dbReference>
<gene>
    <name evidence="2" type="ORF">PIB30_074295</name>
</gene>
<protein>
    <submittedName>
        <fullName evidence="2">Uncharacterized protein</fullName>
    </submittedName>
</protein>
<keyword evidence="3" id="KW-1185">Reference proteome</keyword>
<accession>A0ABU6UP06</accession>